<dbReference type="AlphaFoldDB" id="A0AAW2ZAX3"/>
<dbReference type="PANTHER" id="PTHR16288:SF0">
    <property type="entry name" value="TRNA (GUANINE-N(7)-)-METHYLTRANSFERASE NON-CATALYTIC SUBUNIT WDR4"/>
    <property type="match status" value="1"/>
</dbReference>
<dbReference type="InterPro" id="IPR015943">
    <property type="entry name" value="WD40/YVTN_repeat-like_dom_sf"/>
</dbReference>
<protein>
    <submittedName>
        <fullName evidence="7">tRNA methyltransferase non-catalytic subunit</fullName>
    </submittedName>
</protein>
<feature type="region of interest" description="Disordered" evidence="6">
    <location>
        <begin position="358"/>
        <end position="396"/>
    </location>
</feature>
<dbReference type="SUPFAM" id="SSF50978">
    <property type="entry name" value="WD40 repeat-like"/>
    <property type="match status" value="1"/>
</dbReference>
<keyword evidence="2" id="KW-0853">WD repeat</keyword>
<organism evidence="7 8">
    <name type="scientific">Acrasis kona</name>
    <dbReference type="NCBI Taxonomy" id="1008807"/>
    <lineage>
        <taxon>Eukaryota</taxon>
        <taxon>Discoba</taxon>
        <taxon>Heterolobosea</taxon>
        <taxon>Tetramitia</taxon>
        <taxon>Eutetramitia</taxon>
        <taxon>Acrasidae</taxon>
        <taxon>Acrasis</taxon>
    </lineage>
</organism>
<comment type="caution">
    <text evidence="7">The sequence shown here is derived from an EMBL/GenBank/DDBJ whole genome shotgun (WGS) entry which is preliminary data.</text>
</comment>
<dbReference type="GO" id="GO:0036265">
    <property type="term" value="P:RNA (guanine-N7)-methylation"/>
    <property type="evidence" value="ECO:0007669"/>
    <property type="project" value="InterPro"/>
</dbReference>
<reference evidence="7 8" key="1">
    <citation type="submission" date="2024-03" db="EMBL/GenBank/DDBJ databases">
        <title>The Acrasis kona genome and developmental transcriptomes reveal deep origins of eukaryotic multicellular pathways.</title>
        <authorList>
            <person name="Sheikh S."/>
            <person name="Fu C.-J."/>
            <person name="Brown M.W."/>
            <person name="Baldauf S.L."/>
        </authorList>
    </citation>
    <scope>NUCLEOTIDE SEQUENCE [LARGE SCALE GENOMIC DNA]</scope>
    <source>
        <strain evidence="7 8">ATCC MYA-3509</strain>
    </source>
</reference>
<comment type="subcellular location">
    <subcellularLocation>
        <location evidence="1">Nucleus</location>
    </subcellularLocation>
</comment>
<evidence type="ECO:0000256" key="2">
    <source>
        <dbReference type="ARBA" id="ARBA00022574"/>
    </source>
</evidence>
<dbReference type="GO" id="GO:0006400">
    <property type="term" value="P:tRNA modification"/>
    <property type="evidence" value="ECO:0007669"/>
    <property type="project" value="TreeGrafter"/>
</dbReference>
<keyword evidence="7" id="KW-0808">Transferase</keyword>
<name>A0AAW2ZAX3_9EUKA</name>
<dbReference type="InterPro" id="IPR028884">
    <property type="entry name" value="Trm82"/>
</dbReference>
<feature type="compositionally biased region" description="Basic residues" evidence="6">
    <location>
        <begin position="378"/>
        <end position="387"/>
    </location>
</feature>
<sequence length="396" mass="44554">MSIADTLPQCALHTHLSTEYCAVAFGEQTKVFNSKSGDCVFHHTNTSQKQNAEENPNIGFIDLNGSSLVIAGNNKKVFLFDFLTQKLKATYVHTRKVRINVAINYNNFQLTGLFFTQDGKEVWLADKNGDAYSLDTSAITGDDTFVYTSATLRLGHISVITDMLQTSDQKYVITSDRDEKIRVSQYPECYIIHTYLLGNKEAITSVKQIDQDHIISSSLDRVLSIWSHKKEEDQLVCKYQLEDTSLIPMKMSCAQNGSLHLIAVAIEQKPQIQIFSFDGTSIKPFQVLDLPAAAFDVKLTSTFELWALTSQKESFVVYSLQENQFKPSSVHNSSVQTINALISLGVDPNNKQMYKSSIYHKRVREEKEEEEDEDKPKLGKRARKTLAKKANAAKVG</sequence>
<keyword evidence="8" id="KW-1185">Reference proteome</keyword>
<evidence type="ECO:0000313" key="7">
    <source>
        <dbReference type="EMBL" id="KAL0486504.1"/>
    </source>
</evidence>
<dbReference type="GO" id="GO:0005829">
    <property type="term" value="C:cytosol"/>
    <property type="evidence" value="ECO:0007669"/>
    <property type="project" value="TreeGrafter"/>
</dbReference>
<dbReference type="PANTHER" id="PTHR16288">
    <property type="entry name" value="WD40 REPEAT PROTEIN 4"/>
    <property type="match status" value="1"/>
</dbReference>
<keyword evidence="7" id="KW-0489">Methyltransferase</keyword>
<evidence type="ECO:0000256" key="3">
    <source>
        <dbReference type="ARBA" id="ARBA00022694"/>
    </source>
</evidence>
<dbReference type="Proteomes" id="UP001431209">
    <property type="component" value="Unassembled WGS sequence"/>
</dbReference>
<dbReference type="Gene3D" id="2.130.10.10">
    <property type="entry name" value="YVTN repeat-like/Quinoprotein amine dehydrogenase"/>
    <property type="match status" value="1"/>
</dbReference>
<keyword evidence="4" id="KW-0677">Repeat</keyword>
<dbReference type="EMBL" id="JAOPGA020001236">
    <property type="protein sequence ID" value="KAL0486504.1"/>
    <property type="molecule type" value="Genomic_DNA"/>
</dbReference>
<dbReference type="InterPro" id="IPR036322">
    <property type="entry name" value="WD40_repeat_dom_sf"/>
</dbReference>
<dbReference type="GO" id="GO:0008168">
    <property type="term" value="F:methyltransferase activity"/>
    <property type="evidence" value="ECO:0007669"/>
    <property type="project" value="UniProtKB-KW"/>
</dbReference>
<evidence type="ECO:0000313" key="8">
    <source>
        <dbReference type="Proteomes" id="UP001431209"/>
    </source>
</evidence>
<keyword evidence="3" id="KW-0819">tRNA processing</keyword>
<dbReference type="GO" id="GO:0043527">
    <property type="term" value="C:tRNA methyltransferase complex"/>
    <property type="evidence" value="ECO:0007669"/>
    <property type="project" value="TreeGrafter"/>
</dbReference>
<evidence type="ECO:0000256" key="1">
    <source>
        <dbReference type="ARBA" id="ARBA00004123"/>
    </source>
</evidence>
<evidence type="ECO:0000256" key="6">
    <source>
        <dbReference type="SAM" id="MobiDB-lite"/>
    </source>
</evidence>
<evidence type="ECO:0000256" key="4">
    <source>
        <dbReference type="ARBA" id="ARBA00022737"/>
    </source>
</evidence>
<accession>A0AAW2ZAX3</accession>
<proteinExistence type="predicted"/>
<evidence type="ECO:0000256" key="5">
    <source>
        <dbReference type="ARBA" id="ARBA00023242"/>
    </source>
</evidence>
<dbReference type="GO" id="GO:0005634">
    <property type="term" value="C:nucleus"/>
    <property type="evidence" value="ECO:0007669"/>
    <property type="project" value="UniProtKB-SubCell"/>
</dbReference>
<gene>
    <name evidence="7" type="ORF">AKO1_001489</name>
</gene>
<keyword evidence="5" id="KW-0539">Nucleus</keyword>